<evidence type="ECO:0000256" key="2">
    <source>
        <dbReference type="ARBA" id="ARBA00022448"/>
    </source>
</evidence>
<comment type="caution">
    <text evidence="7">The sequence shown here is derived from an EMBL/GenBank/DDBJ whole genome shotgun (WGS) entry which is preliminary data.</text>
</comment>
<dbReference type="InterPro" id="IPR003439">
    <property type="entry name" value="ABC_transporter-like_ATP-bd"/>
</dbReference>
<reference evidence="6" key="1">
    <citation type="journal article" date="2014" name="Int. J. Syst. Evol. Microbiol.">
        <title>Complete genome of a new Firmicutes species belonging to the dominant human colonic microbiota ('Ruminococcus bicirculans') reveals two chromosomes and a selective capacity to utilize plant glucans.</title>
        <authorList>
            <consortium name="NISC Comparative Sequencing Program"/>
            <person name="Wegmann U."/>
            <person name="Louis P."/>
            <person name="Goesmann A."/>
            <person name="Henrissat B."/>
            <person name="Duncan S.H."/>
            <person name="Flint H.J."/>
        </authorList>
    </citation>
    <scope>NUCLEOTIDE SEQUENCE</scope>
    <source>
        <strain evidence="6">NBRC 107710</strain>
    </source>
</reference>
<evidence type="ECO:0000256" key="3">
    <source>
        <dbReference type="ARBA" id="ARBA00022741"/>
    </source>
</evidence>
<dbReference type="PANTHER" id="PTHR42788:SF19">
    <property type="entry name" value="ALIPHATIC SULFONATES IMPORT ATP-BINDING PROTEIN SSUB 2"/>
    <property type="match status" value="1"/>
</dbReference>
<dbReference type="GO" id="GO:0016887">
    <property type="term" value="F:ATP hydrolysis activity"/>
    <property type="evidence" value="ECO:0007669"/>
    <property type="project" value="InterPro"/>
</dbReference>
<evidence type="ECO:0000313" key="8">
    <source>
        <dbReference type="Proteomes" id="UP000517759"/>
    </source>
</evidence>
<evidence type="ECO:0000313" key="9">
    <source>
        <dbReference type="Proteomes" id="UP001156881"/>
    </source>
</evidence>
<keyword evidence="7" id="KW-0378">Hydrolase</keyword>
<dbReference type="InterPro" id="IPR017871">
    <property type="entry name" value="ABC_transporter-like_CS"/>
</dbReference>
<dbReference type="CDD" id="cd03293">
    <property type="entry name" value="ABC_NrtD_SsuB_transporters"/>
    <property type="match status" value="1"/>
</dbReference>
<feature type="domain" description="ABC transporter" evidence="5">
    <location>
        <begin position="15"/>
        <end position="241"/>
    </location>
</feature>
<accession>A0A7W6AEP9</accession>
<dbReference type="InterPro" id="IPR003593">
    <property type="entry name" value="AAA+_ATPase"/>
</dbReference>
<reference evidence="7 8" key="3">
    <citation type="submission" date="2020-08" db="EMBL/GenBank/DDBJ databases">
        <title>Genomic Encyclopedia of Type Strains, Phase IV (KMG-IV): sequencing the most valuable type-strain genomes for metagenomic binning, comparative biology and taxonomic classification.</title>
        <authorList>
            <person name="Goeker M."/>
        </authorList>
    </citation>
    <scope>NUCLEOTIDE SEQUENCE [LARGE SCALE GENOMIC DNA]</scope>
    <source>
        <strain evidence="7 8">DSM 24105</strain>
    </source>
</reference>
<dbReference type="EMBL" id="JACIDN010000002">
    <property type="protein sequence ID" value="MBB3901917.1"/>
    <property type="molecule type" value="Genomic_DNA"/>
</dbReference>
<dbReference type="Proteomes" id="UP001156881">
    <property type="component" value="Unassembled WGS sequence"/>
</dbReference>
<dbReference type="Pfam" id="PF00005">
    <property type="entry name" value="ABC_tran"/>
    <property type="match status" value="1"/>
</dbReference>
<gene>
    <name evidence="6" type="ORF">GCM10007884_12820</name>
    <name evidence="7" type="ORF">GGR33_001403</name>
</gene>
<dbReference type="EMBL" id="BSPG01000004">
    <property type="protein sequence ID" value="GLS43297.1"/>
    <property type="molecule type" value="Genomic_DNA"/>
</dbReference>
<dbReference type="PROSITE" id="PS00211">
    <property type="entry name" value="ABC_TRANSPORTER_1"/>
    <property type="match status" value="1"/>
</dbReference>
<keyword evidence="4 7" id="KW-0067">ATP-binding</keyword>
<dbReference type="PANTHER" id="PTHR42788">
    <property type="entry name" value="TAURINE IMPORT ATP-BINDING PROTEIN-RELATED"/>
    <property type="match status" value="1"/>
</dbReference>
<dbReference type="Proteomes" id="UP000517759">
    <property type="component" value="Unassembled WGS sequence"/>
</dbReference>
<dbReference type="SUPFAM" id="SSF52540">
    <property type="entry name" value="P-loop containing nucleoside triphosphate hydrolases"/>
    <property type="match status" value="1"/>
</dbReference>
<keyword evidence="2" id="KW-0813">Transport</keyword>
<sequence>MRGLREPCYRGSAMLSLDSLSKTYADGTHALDRIDLQVAAGEILALIGGSGCGKTTLLRLIAGLDTPSMGRISLDGEAITRPHPGVGLVFQEPRLLPWLDVADNVGFGLADRPRRERQERVAHALDRVGLSEHGRRWPRELSGGQQQRVSIARAFVASPRVLLLDEPFSALDAFTRKDLHRHLLGLWEEVRPTVLIVTHDVAEAVTLADRAVVMRPKPGRLDETLALPMARPRDPTSPGSEAATRNILAALDRSLRPIETRPKVVEAFAGGGSF</sequence>
<proteinExistence type="inferred from homology"/>
<comment type="similarity">
    <text evidence="1">Belongs to the ABC transporter superfamily.</text>
</comment>
<evidence type="ECO:0000256" key="1">
    <source>
        <dbReference type="ARBA" id="ARBA00005417"/>
    </source>
</evidence>
<evidence type="ECO:0000313" key="7">
    <source>
        <dbReference type="EMBL" id="MBB3901917.1"/>
    </source>
</evidence>
<dbReference type="AlphaFoldDB" id="A0A7W6AEP9"/>
<keyword evidence="3" id="KW-0547">Nucleotide-binding</keyword>
<dbReference type="Gene3D" id="3.40.50.300">
    <property type="entry name" value="P-loop containing nucleotide triphosphate hydrolases"/>
    <property type="match status" value="1"/>
</dbReference>
<dbReference type="InterPro" id="IPR050166">
    <property type="entry name" value="ABC_transporter_ATP-bind"/>
</dbReference>
<dbReference type="InterPro" id="IPR027417">
    <property type="entry name" value="P-loop_NTPase"/>
</dbReference>
<name>A0A7W6AEP9_9HYPH</name>
<reference evidence="6" key="4">
    <citation type="submission" date="2023-01" db="EMBL/GenBank/DDBJ databases">
        <title>Draft genome sequence of Methylobacterium brachythecii strain NBRC 107710.</title>
        <authorList>
            <person name="Sun Q."/>
            <person name="Mori K."/>
        </authorList>
    </citation>
    <scope>NUCLEOTIDE SEQUENCE</scope>
    <source>
        <strain evidence="6">NBRC 107710</strain>
    </source>
</reference>
<dbReference type="GO" id="GO:0005524">
    <property type="term" value="F:ATP binding"/>
    <property type="evidence" value="ECO:0007669"/>
    <property type="project" value="UniProtKB-KW"/>
</dbReference>
<reference evidence="9" key="2">
    <citation type="journal article" date="2019" name="Int. J. Syst. Evol. Microbiol.">
        <title>The Global Catalogue of Microorganisms (GCM) 10K type strain sequencing project: providing services to taxonomists for standard genome sequencing and annotation.</title>
        <authorList>
            <consortium name="The Broad Institute Genomics Platform"/>
            <consortium name="The Broad Institute Genome Sequencing Center for Infectious Disease"/>
            <person name="Wu L."/>
            <person name="Ma J."/>
        </authorList>
    </citation>
    <scope>NUCLEOTIDE SEQUENCE [LARGE SCALE GENOMIC DNA]</scope>
    <source>
        <strain evidence="9">NBRC 107710</strain>
    </source>
</reference>
<dbReference type="SMART" id="SM00382">
    <property type="entry name" value="AAA"/>
    <property type="match status" value="1"/>
</dbReference>
<evidence type="ECO:0000256" key="4">
    <source>
        <dbReference type="ARBA" id="ARBA00022840"/>
    </source>
</evidence>
<protein>
    <submittedName>
        <fullName evidence="6">Nitrate/sulfonate/bicarbonate ABC transporter ATP-binding protein</fullName>
    </submittedName>
    <submittedName>
        <fullName evidence="7">Sulfonate transport system ATP-binding protein</fullName>
        <ecNumber evidence="7">3.6.3.-</ecNumber>
    </submittedName>
</protein>
<evidence type="ECO:0000259" key="5">
    <source>
        <dbReference type="PROSITE" id="PS50893"/>
    </source>
</evidence>
<evidence type="ECO:0000313" key="6">
    <source>
        <dbReference type="EMBL" id="GLS43297.1"/>
    </source>
</evidence>
<dbReference type="EC" id="3.6.3.-" evidence="7"/>
<dbReference type="PROSITE" id="PS50893">
    <property type="entry name" value="ABC_TRANSPORTER_2"/>
    <property type="match status" value="1"/>
</dbReference>
<keyword evidence="9" id="KW-1185">Reference proteome</keyword>
<organism evidence="7 8">
    <name type="scientific">Methylobacterium brachythecii</name>
    <dbReference type="NCBI Taxonomy" id="1176177"/>
    <lineage>
        <taxon>Bacteria</taxon>
        <taxon>Pseudomonadati</taxon>
        <taxon>Pseudomonadota</taxon>
        <taxon>Alphaproteobacteria</taxon>
        <taxon>Hyphomicrobiales</taxon>
        <taxon>Methylobacteriaceae</taxon>
        <taxon>Methylobacterium</taxon>
    </lineage>
</organism>